<protein>
    <submittedName>
        <fullName evidence="1">Uncharacterized protein</fullName>
    </submittedName>
</protein>
<dbReference type="AlphaFoldDB" id="A0AAV3XGE6"/>
<evidence type="ECO:0000313" key="2">
    <source>
        <dbReference type="Proteomes" id="UP001050975"/>
    </source>
</evidence>
<keyword evidence="2" id="KW-1185">Reference proteome</keyword>
<comment type="caution">
    <text evidence="1">The sequence shown here is derived from an EMBL/GenBank/DDBJ whole genome shotgun (WGS) entry which is preliminary data.</text>
</comment>
<gene>
    <name evidence="1" type="ORF">MiSe_42410</name>
</gene>
<dbReference type="RefSeq" id="WP_226584835.1">
    <property type="nucleotide sequence ID" value="NZ_BLAY01000066.1"/>
</dbReference>
<evidence type="ECO:0000313" key="1">
    <source>
        <dbReference type="EMBL" id="GET39472.1"/>
    </source>
</evidence>
<dbReference type="Pfam" id="PF21826">
    <property type="entry name" value="DUF6887"/>
    <property type="match status" value="1"/>
</dbReference>
<name>A0AAV3XGE6_9CYAN</name>
<dbReference type="InterPro" id="IPR054053">
    <property type="entry name" value="DUF6887"/>
</dbReference>
<accession>A0AAV3XGE6</accession>
<organism evidence="1 2">
    <name type="scientific">Microseira wollei NIES-4236</name>
    <dbReference type="NCBI Taxonomy" id="2530354"/>
    <lineage>
        <taxon>Bacteria</taxon>
        <taxon>Bacillati</taxon>
        <taxon>Cyanobacteriota</taxon>
        <taxon>Cyanophyceae</taxon>
        <taxon>Oscillatoriophycideae</taxon>
        <taxon>Aerosakkonematales</taxon>
        <taxon>Aerosakkonemataceae</taxon>
        <taxon>Microseira</taxon>
    </lineage>
</organism>
<sequence length="69" mass="8141">MKPNFAAMSLKELRAYMLEHRDDNEAFYAYMDRSKAEENWIKMPPLKSIDDLDNYPEFLQAIGKEPGKK</sequence>
<proteinExistence type="predicted"/>
<dbReference type="Proteomes" id="UP001050975">
    <property type="component" value="Unassembled WGS sequence"/>
</dbReference>
<dbReference type="EMBL" id="BLAY01000066">
    <property type="protein sequence ID" value="GET39472.1"/>
    <property type="molecule type" value="Genomic_DNA"/>
</dbReference>
<reference evidence="1" key="1">
    <citation type="submission" date="2019-10" db="EMBL/GenBank/DDBJ databases">
        <title>Draft genome sequece of Microseira wollei NIES-4236.</title>
        <authorList>
            <person name="Yamaguchi H."/>
            <person name="Suzuki S."/>
            <person name="Kawachi M."/>
        </authorList>
    </citation>
    <scope>NUCLEOTIDE SEQUENCE</scope>
    <source>
        <strain evidence="1">NIES-4236</strain>
    </source>
</reference>